<protein>
    <submittedName>
        <fullName evidence="3">Cis-aconitate decarboxylase-like protein oryM</fullName>
    </submittedName>
</protein>
<dbReference type="AlphaFoldDB" id="A0AA35XJ11"/>
<dbReference type="InterPro" id="IPR042183">
    <property type="entry name" value="MmgE/PrpD_sf_1"/>
</dbReference>
<feature type="domain" description="Thioredoxin" evidence="2">
    <location>
        <begin position="598"/>
        <end position="747"/>
    </location>
</feature>
<comment type="similarity">
    <text evidence="1">Belongs to the PrpD family.</text>
</comment>
<evidence type="ECO:0000313" key="3">
    <source>
        <dbReference type="EMBL" id="CAI8052677.1"/>
    </source>
</evidence>
<dbReference type="InterPro" id="IPR013766">
    <property type="entry name" value="Thioredoxin_domain"/>
</dbReference>
<gene>
    <name evidence="3" type="ORF">GBAR_LOCUS28809</name>
</gene>
<dbReference type="GO" id="GO:0016829">
    <property type="term" value="F:lyase activity"/>
    <property type="evidence" value="ECO:0007669"/>
    <property type="project" value="InterPro"/>
</dbReference>
<dbReference type="EMBL" id="CASHTH010004032">
    <property type="protein sequence ID" value="CAI8052677.1"/>
    <property type="molecule type" value="Genomic_DNA"/>
</dbReference>
<dbReference type="Proteomes" id="UP001174909">
    <property type="component" value="Unassembled WGS sequence"/>
</dbReference>
<dbReference type="SUPFAM" id="SSF52833">
    <property type="entry name" value="Thioredoxin-like"/>
    <property type="match status" value="1"/>
</dbReference>
<organism evidence="3 4">
    <name type="scientific">Geodia barretti</name>
    <name type="common">Barrett's horny sponge</name>
    <dbReference type="NCBI Taxonomy" id="519541"/>
    <lineage>
        <taxon>Eukaryota</taxon>
        <taxon>Metazoa</taxon>
        <taxon>Porifera</taxon>
        <taxon>Demospongiae</taxon>
        <taxon>Heteroscleromorpha</taxon>
        <taxon>Tetractinellida</taxon>
        <taxon>Astrophorina</taxon>
        <taxon>Geodiidae</taxon>
        <taxon>Geodia</taxon>
    </lineage>
</organism>
<evidence type="ECO:0000259" key="2">
    <source>
        <dbReference type="PROSITE" id="PS51352"/>
    </source>
</evidence>
<dbReference type="Pfam" id="PF03972">
    <property type="entry name" value="MmgE_PrpD_N"/>
    <property type="match status" value="1"/>
</dbReference>
<dbReference type="PANTHER" id="PTHR16943:SF8">
    <property type="entry name" value="2-METHYLCITRATE DEHYDRATASE"/>
    <property type="match status" value="1"/>
</dbReference>
<evidence type="ECO:0000313" key="4">
    <source>
        <dbReference type="Proteomes" id="UP001174909"/>
    </source>
</evidence>
<dbReference type="Gene3D" id="1.10.4100.10">
    <property type="entry name" value="2-methylcitrate dehydratase PrpD"/>
    <property type="match status" value="1"/>
</dbReference>
<evidence type="ECO:0000256" key="1">
    <source>
        <dbReference type="ARBA" id="ARBA00006174"/>
    </source>
</evidence>
<dbReference type="SUPFAM" id="SSF103378">
    <property type="entry name" value="2-methylcitrate dehydratase PrpD"/>
    <property type="match status" value="1"/>
</dbReference>
<proteinExistence type="inferred from homology"/>
<dbReference type="InterPro" id="IPR036249">
    <property type="entry name" value="Thioredoxin-like_sf"/>
</dbReference>
<comment type="caution">
    <text evidence="3">The sequence shown here is derived from an EMBL/GenBank/DDBJ whole genome shotgun (WGS) entry which is preliminary data.</text>
</comment>
<sequence>MADSLSRTLARFVDALQFDNLPPEVPDKVKTSLLHSLIGTFLGAETAHGKASIELIKMEEAMAEGATILVDGARATRCGAAFANSKLMHATNQSDSYRMLLHPGPCVIPAALATAQIERRAGRELITAIAAGYEVEARIAGDYIPSTQARGFRSSPVYGIIGAAITTGKLLRLNEDQLVTTVALACTFAGGTTEGARSGGREMLFHEPNATRNGIMAALLAREHVRGSETALEGAAGFYNAFTGNNRGDLSYVFAGPDHVALDSVVAGLGDRWELLHVTPKLYPTAGYNCPVIELMSDIRAAHNLPVEEIEKITVDMNWLETTYPSPAFPNPTRSADAPAVGSTHYFTAYTCVNGNYPPLRTRIDPGDQSGEENATVLELMKKVDVVGHRDRRAFAPRITVTLSGGTEYQGEYQGNELEWNLATELRRVRPLFDDMPWPKDNLESIAQIVTGLEIEQRMDHLIAQSGGEPAPNLGGPEYSALVVSSDLAKGLNRLVFTLVNRDNVPVYAEQAVVSAMYTPPGASEPQPRGVFTATFLPWPPEGSNRGVFVTAIDFEVAGDATRESPGLWELGINATAANGAEVQAVTAVRVAESPATPSIGSPAPRSVTPVAVDAPEISHITSAPSPDPELYRLSVHEALDGGIPLMVVFSTPAFCVSATCGPQLEILGQLKERYGDRANFIHVEVFEDPHLIQGDRFTAKQVPAVAEWGLPTEPWTFIVDSEGLISAKFEQFTPEEVLEAALKETL</sequence>
<accession>A0AA35XJ11</accession>
<dbReference type="InterPro" id="IPR005656">
    <property type="entry name" value="MmgE_PrpD"/>
</dbReference>
<dbReference type="PANTHER" id="PTHR16943">
    <property type="entry name" value="2-METHYLCITRATE DEHYDRATASE-RELATED"/>
    <property type="match status" value="1"/>
</dbReference>
<keyword evidence="4" id="KW-1185">Reference proteome</keyword>
<dbReference type="PROSITE" id="PS51352">
    <property type="entry name" value="THIOREDOXIN_2"/>
    <property type="match status" value="1"/>
</dbReference>
<dbReference type="InterPro" id="IPR036148">
    <property type="entry name" value="MmgE/PrpD_sf"/>
</dbReference>
<reference evidence="3" key="1">
    <citation type="submission" date="2023-03" db="EMBL/GenBank/DDBJ databases">
        <authorList>
            <person name="Steffen K."/>
            <person name="Cardenas P."/>
        </authorList>
    </citation>
    <scope>NUCLEOTIDE SEQUENCE</scope>
</reference>
<dbReference type="InterPro" id="IPR045336">
    <property type="entry name" value="MmgE_PrpD_N"/>
</dbReference>
<name>A0AA35XJ11_GEOBA</name>